<evidence type="ECO:0000313" key="2">
    <source>
        <dbReference type="Proteomes" id="UP000887116"/>
    </source>
</evidence>
<evidence type="ECO:0000313" key="1">
    <source>
        <dbReference type="EMBL" id="GFR21839.1"/>
    </source>
</evidence>
<keyword evidence="2" id="KW-1185">Reference proteome</keyword>
<organism evidence="1 2">
    <name type="scientific">Trichonephila clavata</name>
    <name type="common">Joro spider</name>
    <name type="synonym">Nephila clavata</name>
    <dbReference type="NCBI Taxonomy" id="2740835"/>
    <lineage>
        <taxon>Eukaryota</taxon>
        <taxon>Metazoa</taxon>
        <taxon>Ecdysozoa</taxon>
        <taxon>Arthropoda</taxon>
        <taxon>Chelicerata</taxon>
        <taxon>Arachnida</taxon>
        <taxon>Araneae</taxon>
        <taxon>Araneomorphae</taxon>
        <taxon>Entelegynae</taxon>
        <taxon>Araneoidea</taxon>
        <taxon>Nephilidae</taxon>
        <taxon>Trichonephila</taxon>
    </lineage>
</organism>
<reference evidence="1" key="1">
    <citation type="submission" date="2020-07" db="EMBL/GenBank/DDBJ databases">
        <title>Multicomponent nature underlies the extraordinary mechanical properties of spider dragline silk.</title>
        <authorList>
            <person name="Kono N."/>
            <person name="Nakamura H."/>
            <person name="Mori M."/>
            <person name="Yoshida Y."/>
            <person name="Ohtoshi R."/>
            <person name="Malay A.D."/>
            <person name="Moran D.A.P."/>
            <person name="Tomita M."/>
            <person name="Numata K."/>
            <person name="Arakawa K."/>
        </authorList>
    </citation>
    <scope>NUCLEOTIDE SEQUENCE</scope>
</reference>
<gene>
    <name evidence="1" type="ORF">TNCT_353281</name>
</gene>
<comment type="caution">
    <text evidence="1">The sequence shown here is derived from an EMBL/GenBank/DDBJ whole genome shotgun (WGS) entry which is preliminary data.</text>
</comment>
<accession>A0A8X6HE00</accession>
<dbReference type="AlphaFoldDB" id="A0A8X6HE00"/>
<proteinExistence type="predicted"/>
<dbReference type="Proteomes" id="UP000887116">
    <property type="component" value="Unassembled WGS sequence"/>
</dbReference>
<dbReference type="EMBL" id="BMAO01038003">
    <property type="protein sequence ID" value="GFR21839.1"/>
    <property type="molecule type" value="Genomic_DNA"/>
</dbReference>
<sequence length="92" mass="10622">MILRLMKQIQRLTLVWDFQLSRWVSESEGSALGRFVLGSGAINRSHLRITFQDQSFDSDLPTAPEIDGHRFHTATTHSWIEVRSDRGVRNKI</sequence>
<protein>
    <submittedName>
        <fullName evidence="1">Uncharacterized protein</fullName>
    </submittedName>
</protein>
<name>A0A8X6HE00_TRICU</name>